<comment type="caution">
    <text evidence="2">The sequence shown here is derived from an EMBL/GenBank/DDBJ whole genome shotgun (WGS) entry which is preliminary data.</text>
</comment>
<keyword evidence="1" id="KW-0732">Signal</keyword>
<evidence type="ECO:0008006" key="4">
    <source>
        <dbReference type="Google" id="ProtNLM"/>
    </source>
</evidence>
<dbReference type="EMBL" id="AVOT02007594">
    <property type="protein sequence ID" value="MBW0484249.1"/>
    <property type="molecule type" value="Genomic_DNA"/>
</dbReference>
<feature type="signal peptide" evidence="1">
    <location>
        <begin position="1"/>
        <end position="25"/>
    </location>
</feature>
<proteinExistence type="predicted"/>
<dbReference type="Proteomes" id="UP000765509">
    <property type="component" value="Unassembled WGS sequence"/>
</dbReference>
<accession>A0A9Q3CHQ2</accession>
<protein>
    <recommendedName>
        <fullName evidence="4">Secreted protein</fullName>
    </recommendedName>
</protein>
<sequence>MFLKSFKFQILIVTLAYVVISSGSRAPPHSSQVCTRGLKSLEGAKNITCNVGNMKSYTCPFNGCHITVDKVNKDLSNYYFDQCHAPSSRNARRLEKLHPYDFHLSEDKNSLIVTSGWYFTPQSERQYTQDRYACIIMGSTVNNIFAHCEGCTAIKKP</sequence>
<keyword evidence="3" id="KW-1185">Reference proteome</keyword>
<dbReference type="AlphaFoldDB" id="A0A9Q3CHQ2"/>
<evidence type="ECO:0000313" key="3">
    <source>
        <dbReference type="Proteomes" id="UP000765509"/>
    </source>
</evidence>
<gene>
    <name evidence="2" type="ORF">O181_023964</name>
</gene>
<evidence type="ECO:0000256" key="1">
    <source>
        <dbReference type="SAM" id="SignalP"/>
    </source>
</evidence>
<evidence type="ECO:0000313" key="2">
    <source>
        <dbReference type="EMBL" id="MBW0484249.1"/>
    </source>
</evidence>
<organism evidence="2 3">
    <name type="scientific">Austropuccinia psidii MF-1</name>
    <dbReference type="NCBI Taxonomy" id="1389203"/>
    <lineage>
        <taxon>Eukaryota</taxon>
        <taxon>Fungi</taxon>
        <taxon>Dikarya</taxon>
        <taxon>Basidiomycota</taxon>
        <taxon>Pucciniomycotina</taxon>
        <taxon>Pucciniomycetes</taxon>
        <taxon>Pucciniales</taxon>
        <taxon>Sphaerophragmiaceae</taxon>
        <taxon>Austropuccinia</taxon>
    </lineage>
</organism>
<reference evidence="2" key="1">
    <citation type="submission" date="2021-03" db="EMBL/GenBank/DDBJ databases">
        <title>Draft genome sequence of rust myrtle Austropuccinia psidii MF-1, a brazilian biotype.</title>
        <authorList>
            <person name="Quecine M.C."/>
            <person name="Pachon D.M.R."/>
            <person name="Bonatelli M.L."/>
            <person name="Correr F.H."/>
            <person name="Franceschini L.M."/>
            <person name="Leite T.F."/>
            <person name="Margarido G.R.A."/>
            <person name="Almeida C.A."/>
            <person name="Ferrarezi J.A."/>
            <person name="Labate C.A."/>
        </authorList>
    </citation>
    <scope>NUCLEOTIDE SEQUENCE</scope>
    <source>
        <strain evidence="2">MF-1</strain>
    </source>
</reference>
<name>A0A9Q3CHQ2_9BASI</name>
<feature type="chain" id="PRO_5040422494" description="Secreted protein" evidence="1">
    <location>
        <begin position="26"/>
        <end position="157"/>
    </location>
</feature>